<dbReference type="EMBL" id="BJLP01000033">
    <property type="protein sequence ID" value="GEA81631.1"/>
    <property type="molecule type" value="Genomic_DNA"/>
</dbReference>
<keyword evidence="2" id="KW-0472">Membrane</keyword>
<feature type="transmembrane region" description="Helical" evidence="2">
    <location>
        <begin position="21"/>
        <end position="39"/>
    </location>
</feature>
<dbReference type="Gene3D" id="3.30.1380.10">
    <property type="match status" value="1"/>
</dbReference>
<dbReference type="PANTHER" id="PTHR34385:SF1">
    <property type="entry name" value="PEPTIDOGLYCAN L-ALANYL-D-GLUTAMATE ENDOPEPTIDASE CWLK"/>
    <property type="match status" value="1"/>
</dbReference>
<evidence type="ECO:0000256" key="2">
    <source>
        <dbReference type="SAM" id="Phobius"/>
    </source>
</evidence>
<proteinExistence type="predicted"/>
<dbReference type="Pfam" id="PF02557">
    <property type="entry name" value="VanY"/>
    <property type="match status" value="1"/>
</dbReference>
<feature type="region of interest" description="Disordered" evidence="1">
    <location>
        <begin position="45"/>
        <end position="98"/>
    </location>
</feature>
<protein>
    <recommendedName>
        <fullName evidence="3">D-alanyl-D-alanine carboxypeptidase-like core domain-containing protein</fullName>
    </recommendedName>
</protein>
<dbReference type="GO" id="GO:0006508">
    <property type="term" value="P:proteolysis"/>
    <property type="evidence" value="ECO:0007669"/>
    <property type="project" value="InterPro"/>
</dbReference>
<dbReference type="Proteomes" id="UP000315842">
    <property type="component" value="Unassembled WGS sequence"/>
</dbReference>
<organism evidence="4 5">
    <name type="scientific">Cellulomonas uda</name>
    <dbReference type="NCBI Taxonomy" id="1714"/>
    <lineage>
        <taxon>Bacteria</taxon>
        <taxon>Bacillati</taxon>
        <taxon>Actinomycetota</taxon>
        <taxon>Actinomycetes</taxon>
        <taxon>Micrococcales</taxon>
        <taxon>Cellulomonadaceae</taxon>
        <taxon>Cellulomonas</taxon>
    </lineage>
</organism>
<feature type="domain" description="D-alanyl-D-alanine carboxypeptidase-like core" evidence="3">
    <location>
        <begin position="114"/>
        <end position="189"/>
    </location>
</feature>
<dbReference type="InterPro" id="IPR009045">
    <property type="entry name" value="Zn_M74/Hedgehog-like"/>
</dbReference>
<keyword evidence="2" id="KW-1133">Transmembrane helix</keyword>
<feature type="compositionally biased region" description="Basic and acidic residues" evidence="1">
    <location>
        <begin position="72"/>
        <end position="98"/>
    </location>
</feature>
<evidence type="ECO:0000313" key="4">
    <source>
        <dbReference type="EMBL" id="GEA81631.1"/>
    </source>
</evidence>
<dbReference type="AlphaFoldDB" id="A0A4Y3KAY6"/>
<dbReference type="PANTHER" id="PTHR34385">
    <property type="entry name" value="D-ALANYL-D-ALANINE CARBOXYPEPTIDASE"/>
    <property type="match status" value="1"/>
</dbReference>
<name>A0A4Y3KAY6_CELUD</name>
<dbReference type="SUPFAM" id="SSF55166">
    <property type="entry name" value="Hedgehog/DD-peptidase"/>
    <property type="match status" value="1"/>
</dbReference>
<dbReference type="InterPro" id="IPR003709">
    <property type="entry name" value="VanY-like_core_dom"/>
</dbReference>
<evidence type="ECO:0000313" key="5">
    <source>
        <dbReference type="Proteomes" id="UP000315842"/>
    </source>
</evidence>
<comment type="caution">
    <text evidence="4">The sequence shown here is derived from an EMBL/GenBank/DDBJ whole genome shotgun (WGS) entry which is preliminary data.</text>
</comment>
<dbReference type="GO" id="GO:0008233">
    <property type="term" value="F:peptidase activity"/>
    <property type="evidence" value="ECO:0007669"/>
    <property type="project" value="InterPro"/>
</dbReference>
<keyword evidence="2" id="KW-0812">Transmembrane</keyword>
<reference evidence="4 5" key="1">
    <citation type="submission" date="2019-06" db="EMBL/GenBank/DDBJ databases">
        <title>Whole genome shotgun sequence of Cellulomonas uda NBRC 3747.</title>
        <authorList>
            <person name="Hosoyama A."/>
            <person name="Uohara A."/>
            <person name="Ohji S."/>
            <person name="Ichikawa N."/>
        </authorList>
    </citation>
    <scope>NUCLEOTIDE SEQUENCE [LARGE SCALE GENOMIC DNA]</scope>
    <source>
        <strain evidence="4 5">NBRC 3747</strain>
    </source>
</reference>
<sequence length="234" mass="25042">MPGPLAASVAQEGARRRRRRGAVLVVVLAVATWYGMRWAEDAFAGSQGDPSAATVPGRSSGDTAADGSPDGGRQDDGGRDEGRDGGRDGHAPADDDLEARLTRVVDELTAAGIDRELSRRYARADAAAAAEGVELVVTSGRRSAAEQRRLFDEAVERYGSEREARRWVLPADRSAHVAGTAIDVGRTEGALWLGEHGQEYGLCRVYANEIWHFEAMPDGADRCPQLLPDSSSGW</sequence>
<evidence type="ECO:0000259" key="3">
    <source>
        <dbReference type="Pfam" id="PF02557"/>
    </source>
</evidence>
<dbReference type="InterPro" id="IPR052179">
    <property type="entry name" value="DD-CPase-like"/>
</dbReference>
<gene>
    <name evidence="4" type="ORF">CUD01_20750</name>
</gene>
<evidence type="ECO:0000256" key="1">
    <source>
        <dbReference type="SAM" id="MobiDB-lite"/>
    </source>
</evidence>
<keyword evidence="5" id="KW-1185">Reference proteome</keyword>
<accession>A0A4Y3KAY6</accession>